<dbReference type="InterPro" id="IPR007502">
    <property type="entry name" value="Helicase-assoc_dom"/>
</dbReference>
<dbReference type="eggNOG" id="KOG0922">
    <property type="taxonomic scope" value="Eukaryota"/>
</dbReference>
<evidence type="ECO:0000313" key="11">
    <source>
        <dbReference type="Proteomes" id="UP000008743"/>
    </source>
</evidence>
<reference evidence="11" key="1">
    <citation type="submission" date="2011-02" db="EMBL/GenBank/DDBJ databases">
        <title>The Genome Sequence of Capsaspora owczarzaki ATCC 30864.</title>
        <authorList>
            <person name="Russ C."/>
            <person name="Cuomo C."/>
            <person name="Burger G."/>
            <person name="Gray M.W."/>
            <person name="Holland P.W.H."/>
            <person name="King N."/>
            <person name="Lang F.B.F."/>
            <person name="Roger A.J."/>
            <person name="Ruiz-Trillo I."/>
            <person name="Young S.K."/>
            <person name="Zeng Q."/>
            <person name="Gargeya S."/>
            <person name="Alvarado L."/>
            <person name="Berlin A."/>
            <person name="Chapman S.B."/>
            <person name="Chen Z."/>
            <person name="Freedman E."/>
            <person name="Gellesch M."/>
            <person name="Goldberg J."/>
            <person name="Griggs A."/>
            <person name="Gujja S."/>
            <person name="Heilman E."/>
            <person name="Heiman D."/>
            <person name="Howarth C."/>
            <person name="Mehta T."/>
            <person name="Neiman D."/>
            <person name="Pearson M."/>
            <person name="Roberts A."/>
            <person name="Saif S."/>
            <person name="Shea T."/>
            <person name="Shenoy N."/>
            <person name="Sisk P."/>
            <person name="Stolte C."/>
            <person name="Sykes S."/>
            <person name="White J."/>
            <person name="Yandava C."/>
            <person name="Haas B."/>
            <person name="Nusbaum C."/>
            <person name="Birren B."/>
        </authorList>
    </citation>
    <scope>NUCLEOTIDE SEQUENCE</scope>
    <source>
        <strain evidence="11">ATCC 30864</strain>
    </source>
</reference>
<dbReference type="Gene3D" id="3.40.50.300">
    <property type="entry name" value="P-loop containing nucleotide triphosphate hydrolases"/>
    <property type="match status" value="2"/>
</dbReference>
<dbReference type="InParanoid" id="A0A0D2X1B9"/>
<dbReference type="SUPFAM" id="SSF56399">
    <property type="entry name" value="ADP-ribosylation"/>
    <property type="match status" value="1"/>
</dbReference>
<proteinExistence type="predicted"/>
<dbReference type="SUPFAM" id="SSF52949">
    <property type="entry name" value="Macro domain-like"/>
    <property type="match status" value="1"/>
</dbReference>
<dbReference type="PROSITE" id="PS51462">
    <property type="entry name" value="NUDIX"/>
    <property type="match status" value="1"/>
</dbReference>
<evidence type="ECO:0000256" key="1">
    <source>
        <dbReference type="ARBA" id="ARBA00022741"/>
    </source>
</evidence>
<organism evidence="10 11">
    <name type="scientific">Capsaspora owczarzaki (strain ATCC 30864)</name>
    <dbReference type="NCBI Taxonomy" id="595528"/>
    <lineage>
        <taxon>Eukaryota</taxon>
        <taxon>Filasterea</taxon>
        <taxon>Capsaspora</taxon>
    </lineage>
</organism>
<dbReference type="EMBL" id="KE346361">
    <property type="protein sequence ID" value="KJE90539.1"/>
    <property type="molecule type" value="Genomic_DNA"/>
</dbReference>
<dbReference type="eggNOG" id="KOG2633">
    <property type="taxonomic scope" value="Eukaryota"/>
</dbReference>
<feature type="region of interest" description="Disordered" evidence="5">
    <location>
        <begin position="591"/>
        <end position="668"/>
    </location>
</feature>
<feature type="domain" description="Nudix hydrolase" evidence="9">
    <location>
        <begin position="302"/>
        <end position="462"/>
    </location>
</feature>
<dbReference type="PROSITE" id="PS51194">
    <property type="entry name" value="HELICASE_CTER"/>
    <property type="match status" value="1"/>
</dbReference>
<keyword evidence="1" id="KW-0547">Nucleotide-binding</keyword>
<keyword evidence="2" id="KW-0378">Hydrolase</keyword>
<feature type="compositionally biased region" description="Low complexity" evidence="5">
    <location>
        <begin position="604"/>
        <end position="644"/>
    </location>
</feature>
<dbReference type="Gene3D" id="3.40.220.10">
    <property type="entry name" value="Leucine Aminopeptidase, subunit E, domain 1"/>
    <property type="match status" value="1"/>
</dbReference>
<evidence type="ECO:0000256" key="5">
    <source>
        <dbReference type="SAM" id="MobiDB-lite"/>
    </source>
</evidence>
<dbReference type="GO" id="GO:0016787">
    <property type="term" value="F:hydrolase activity"/>
    <property type="evidence" value="ECO:0007669"/>
    <property type="project" value="UniProtKB-KW"/>
</dbReference>
<dbReference type="SMART" id="SM00490">
    <property type="entry name" value="HELICc"/>
    <property type="match status" value="1"/>
</dbReference>
<dbReference type="InterPro" id="IPR014001">
    <property type="entry name" value="Helicase_ATP-bd"/>
</dbReference>
<dbReference type="SMART" id="SM00506">
    <property type="entry name" value="A1pp"/>
    <property type="match status" value="1"/>
</dbReference>
<feature type="compositionally biased region" description="Basic and acidic residues" evidence="5">
    <location>
        <begin position="693"/>
        <end position="702"/>
    </location>
</feature>
<dbReference type="STRING" id="595528.A0A0D2X1B9"/>
<evidence type="ECO:0000259" key="9">
    <source>
        <dbReference type="PROSITE" id="PS51462"/>
    </source>
</evidence>
<dbReference type="GO" id="GO:0003723">
    <property type="term" value="F:RNA binding"/>
    <property type="evidence" value="ECO:0007669"/>
    <property type="project" value="TreeGrafter"/>
</dbReference>
<dbReference type="OrthoDB" id="6133115at2759"/>
<dbReference type="Pfam" id="PF01661">
    <property type="entry name" value="Macro"/>
    <property type="match status" value="1"/>
</dbReference>
<dbReference type="InterPro" id="IPR000086">
    <property type="entry name" value="NUDIX_hydrolase_dom"/>
</dbReference>
<accession>A0A0D2X1B9</accession>
<keyword evidence="3" id="KW-0347">Helicase</keyword>
<evidence type="ECO:0000256" key="2">
    <source>
        <dbReference type="ARBA" id="ARBA00022801"/>
    </source>
</evidence>
<feature type="region of interest" description="Disordered" evidence="5">
    <location>
        <begin position="475"/>
        <end position="541"/>
    </location>
</feature>
<name>A0A0D2X1B9_CAPO3</name>
<sequence>MRPPERSAPLPAAAAPSSFAHPAAASPATGAHVSASMGISPVIPPDALQFTVTSNPLVSVVIQRGDITKWVGDVVVNAANPQLTALGGLNGVIHEAAGPELLRSCQINIPLNEQGVRCPPGDAVLTLGPFSPRLGASHVIHAVGPNLHDPSMQPRAAELLKSAILRALHLADDLGCMSIAIPAISCGAYGYPPDRAANCAIQAYLEFAQNRPTALRVITCVLFELSHLSCWKHAAFNCEGALSIKPRLEPTSIDRDEPAGASAAAREPKTHATPNPMGGRGGGGAVPVRSYLAARLEPREAAMCKAAGIFLYRRTPNGILEILLGTDGTTHELVPLGGKRDFKEEPIRNAVREFHEETSQLLPRQLIQSLEHRIRSSSEPSVVWIADGKYALYLVDANSIPNLYQASYDLPKRHATWYRNRSFMAASSLTEMSRLNWLPLHLLFTEMSNDHSSMRISTFLRVVLAVKPLQEWADRQQHAAPHAAAEHRHEQFAPDPSSSSGGFSMAHVANYESSSHDPNAFNDYDDADDLDRDSNPVMGKSSLGIVDTVKGVVKGAFQKLIGTAASNDSAEPVDNDSQSFGLSIPKYKSNKFSSSGPAAPGVGASSSNFSSSSSAAFSSSSSTAPAPSSAASHAASAGPAPTSSRATERPNVSGAASGNAAPESSRVNENLIESLKSEIDKARDGLRDIERKFQQERDDHQRPLPPVPDISTLKPSELTVLDPNSAEYQEVARLTTGSVRRIKKVSVPARDRRYQAYRRSLPSNPLQEVRVMHGTSVIANANAIARTGPRIDLAGSANGTAYGRGFYSSEEPSTPAGYARGTGSVCVCTVAPGNASPSADSSTTAASLAGMSPPCQSVHIAQSQWRILFHADSVRVDYVIDFGDDPTVASLDDERKEMHRKLEADRDIKEAMRIQLWHQAKAKLEMLKYFAKCCTGFLGRLAADPQLAGKLTRLFRLELQQFKLALPMYAHKEEFINTIRANQTLILKGGTGTGKTVQAPQWLYDELHFMQDPTATVAVLVPRRSIAAGMAKYVSKLRGCRVGQEVGMAVSDSVKMGPETRICFMTYGFFRAISSADKRFSKWRTVVLDEAHERNPDADLLLPQLCQAVADRKDFKLVIMSATIDVQQFASNVRQLTKSVCPVLDVPGVTFPVTVEFMTDAGWDPRATGALLNLCHQVVRVYNAEQVGNVLVFLPTARDVIDAVEHMKGLLQHDPQAVILPLHAKVSDAIKDEVSDFDKKPRNAEKRMICFGTNFAEAGITLSNITAVVETGRELDVSYDVDRDCTTSAVDWISKASHMQRRGRAGRTSPGRCYCMFTREEFDAMPEYTVAKIHKQNLDSFYLSMLNAGIDPMDDNLPDMPVARLQSAEKQLFKMGCIEEGSVDHGKTITALGHAVRRLQLPMAQAKCVVMAASQEFECSGLMAIVFAMTRAVEQHPLFERSDEGLQKKADWFNDAGGHGDHLTYLHIFSTWSENVHSAGGRDTIKSERWCRSQGLNEKTLMVAHDTLIRLHEDMRSARIPINYPPEDADMQTIVKRVLCRSLVNHAAAAISSTLKDGYYLQDGISTNPTNVRVHPSTTVPKGTSAPLLIYQTRSRGSQDQDFVNCVTLVDSNMLLEAAQASFTPNDFVKFQKSLATVQRVSFVQLFTIDLPHGYNVDKVLKSICKAVAHSVTANIQVLKQQFPMSVFKTKHDDKDLRKISVSVSCPQAEQQKIVQQVKEAVAVAQLIKCDIPDVNDAVIHSHFMKNGFPTPDNGVPVQTKLSDQFGKTTVILGDRVARSVSLIVQAGLKDYAIPQLKELLGMGDGSALLAAAAPQSPAATSAESRRLQALLNAATTRAEIEKAFGQGQAGTLMLLAHWITHRTKMWVYGGFLRDFIYGQGVHSEMDLDVGLPKDQTLTLQAGRDLIARFAQANKLGDLRTASSNPVVLSIRLPTIDGQGECQIELVDALAFAQRDPRIDFDVNNLRVVKVDEQTAQIELKYPGQPAGATVDGIVQHIRSRCMRAFKPLGDLTQRVQKMQARGWQLV</sequence>
<dbReference type="SUPFAM" id="SSF55811">
    <property type="entry name" value="Nudix"/>
    <property type="match status" value="1"/>
</dbReference>
<feature type="region of interest" description="Disordered" evidence="5">
    <location>
        <begin position="250"/>
        <end position="283"/>
    </location>
</feature>
<dbReference type="PANTHER" id="PTHR18934">
    <property type="entry name" value="ATP-DEPENDENT RNA HELICASE"/>
    <property type="match status" value="1"/>
</dbReference>
<dbReference type="Gene3D" id="3.90.79.10">
    <property type="entry name" value="Nucleoside Triphosphate Pyrophosphohydrolase"/>
    <property type="match status" value="1"/>
</dbReference>
<evidence type="ECO:0000259" key="7">
    <source>
        <dbReference type="PROSITE" id="PS51192"/>
    </source>
</evidence>
<evidence type="ECO:0008006" key="12">
    <source>
        <dbReference type="Google" id="ProtNLM"/>
    </source>
</evidence>
<feature type="domain" description="Macro" evidence="6">
    <location>
        <begin position="47"/>
        <end position="226"/>
    </location>
</feature>
<keyword evidence="4" id="KW-0067">ATP-binding</keyword>
<feature type="region of interest" description="Disordered" evidence="5">
    <location>
        <begin position="693"/>
        <end position="714"/>
    </location>
</feature>
<evidence type="ECO:0000256" key="3">
    <source>
        <dbReference type="ARBA" id="ARBA00022806"/>
    </source>
</evidence>
<dbReference type="PhylomeDB" id="A0A0D2X1B9"/>
<dbReference type="Pfam" id="PF00271">
    <property type="entry name" value="Helicase_C"/>
    <property type="match status" value="1"/>
</dbReference>
<dbReference type="InterPro" id="IPR043472">
    <property type="entry name" value="Macro_dom-like"/>
</dbReference>
<protein>
    <recommendedName>
        <fullName evidence="12">Poly [ADP-ribose] polymerase</fullName>
    </recommendedName>
</protein>
<dbReference type="PROSITE" id="PS51154">
    <property type="entry name" value="MACRO"/>
    <property type="match status" value="1"/>
</dbReference>
<dbReference type="InterPro" id="IPR027417">
    <property type="entry name" value="P-loop_NTPase"/>
</dbReference>
<dbReference type="InterPro" id="IPR015797">
    <property type="entry name" value="NUDIX_hydrolase-like_dom_sf"/>
</dbReference>
<feature type="domain" description="Helicase ATP-binding" evidence="7">
    <location>
        <begin position="976"/>
        <end position="1142"/>
    </location>
</feature>
<evidence type="ECO:0000313" key="10">
    <source>
        <dbReference type="EMBL" id="KJE90539.1"/>
    </source>
</evidence>
<dbReference type="Gene3D" id="1.20.120.1080">
    <property type="match status" value="1"/>
</dbReference>
<dbReference type="CDD" id="cd17917">
    <property type="entry name" value="DEXHc_RHA-like"/>
    <property type="match status" value="1"/>
</dbReference>
<dbReference type="SMART" id="SM00487">
    <property type="entry name" value="DEXDc"/>
    <property type="match status" value="1"/>
</dbReference>
<dbReference type="PANTHER" id="PTHR18934:SF99">
    <property type="entry name" value="ATP-DEPENDENT RNA HELICASE DHX37-RELATED"/>
    <property type="match status" value="1"/>
</dbReference>
<dbReference type="GO" id="GO:0005524">
    <property type="term" value="F:ATP binding"/>
    <property type="evidence" value="ECO:0007669"/>
    <property type="project" value="UniProtKB-KW"/>
</dbReference>
<dbReference type="InterPro" id="IPR011545">
    <property type="entry name" value="DEAD/DEAH_box_helicase_dom"/>
</dbReference>
<feature type="domain" description="Helicase C-terminal" evidence="8">
    <location>
        <begin position="1177"/>
        <end position="1349"/>
    </location>
</feature>
<evidence type="ECO:0000259" key="8">
    <source>
        <dbReference type="PROSITE" id="PS51194"/>
    </source>
</evidence>
<dbReference type="InterPro" id="IPR001650">
    <property type="entry name" value="Helicase_C-like"/>
</dbReference>
<dbReference type="Gene3D" id="3.90.228.10">
    <property type="match status" value="1"/>
</dbReference>
<dbReference type="CDD" id="cd18791">
    <property type="entry name" value="SF2_C_RHA"/>
    <property type="match status" value="1"/>
</dbReference>
<evidence type="ECO:0000259" key="6">
    <source>
        <dbReference type="PROSITE" id="PS51154"/>
    </source>
</evidence>
<dbReference type="InterPro" id="IPR002589">
    <property type="entry name" value="Macro_dom"/>
</dbReference>
<keyword evidence="11" id="KW-1185">Reference proteome</keyword>
<dbReference type="SMART" id="SM00847">
    <property type="entry name" value="HA2"/>
    <property type="match status" value="1"/>
</dbReference>
<evidence type="ECO:0000256" key="4">
    <source>
        <dbReference type="ARBA" id="ARBA00022840"/>
    </source>
</evidence>
<dbReference type="Pfam" id="PF00270">
    <property type="entry name" value="DEAD"/>
    <property type="match status" value="1"/>
</dbReference>
<dbReference type="Proteomes" id="UP000008743">
    <property type="component" value="Unassembled WGS sequence"/>
</dbReference>
<gene>
    <name evidence="10" type="ORF">CAOG_001842</name>
</gene>
<dbReference type="PROSITE" id="PS51192">
    <property type="entry name" value="HELICASE_ATP_BIND_1"/>
    <property type="match status" value="1"/>
</dbReference>
<dbReference type="SUPFAM" id="SSF52540">
    <property type="entry name" value="P-loop containing nucleoside triphosphate hydrolases"/>
    <property type="match status" value="1"/>
</dbReference>
<dbReference type="GO" id="GO:0004386">
    <property type="term" value="F:helicase activity"/>
    <property type="evidence" value="ECO:0007669"/>
    <property type="project" value="UniProtKB-KW"/>
</dbReference>